<accession>A0A518AZR9</accession>
<dbReference type="EMBL" id="CP036279">
    <property type="protein sequence ID" value="QDU60237.1"/>
    <property type="molecule type" value="Genomic_DNA"/>
</dbReference>
<dbReference type="PANTHER" id="PTHR19848:SF7">
    <property type="entry name" value="F-BOX AND WD-40 DOMAIN PROTEIN 7"/>
    <property type="match status" value="1"/>
</dbReference>
<feature type="repeat" description="WD" evidence="3">
    <location>
        <begin position="11"/>
        <end position="52"/>
    </location>
</feature>
<feature type="repeat" description="WD" evidence="3">
    <location>
        <begin position="95"/>
        <end position="136"/>
    </location>
</feature>
<dbReference type="KEGG" id="knv:Pan216_10760"/>
<dbReference type="PANTHER" id="PTHR19848">
    <property type="entry name" value="WD40 REPEAT PROTEIN"/>
    <property type="match status" value="1"/>
</dbReference>
<dbReference type="PROSITE" id="PS50082">
    <property type="entry name" value="WD_REPEATS_2"/>
    <property type="match status" value="3"/>
</dbReference>
<dbReference type="Gene3D" id="2.130.10.10">
    <property type="entry name" value="YVTN repeat-like/Quinoprotein amine dehydrogenase"/>
    <property type="match status" value="2"/>
</dbReference>
<evidence type="ECO:0000256" key="2">
    <source>
        <dbReference type="ARBA" id="ARBA00022737"/>
    </source>
</evidence>
<feature type="repeat" description="WD" evidence="3">
    <location>
        <begin position="147"/>
        <end position="188"/>
    </location>
</feature>
<dbReference type="InterPro" id="IPR001680">
    <property type="entry name" value="WD40_rpt"/>
</dbReference>
<name>A0A518AZR9_9BACT</name>
<dbReference type="InterPro" id="IPR036322">
    <property type="entry name" value="WD40_repeat_dom_sf"/>
</dbReference>
<dbReference type="PROSITE" id="PS50294">
    <property type="entry name" value="WD_REPEATS_REGION"/>
    <property type="match status" value="2"/>
</dbReference>
<evidence type="ECO:0000313" key="4">
    <source>
        <dbReference type="EMBL" id="QDU60237.1"/>
    </source>
</evidence>
<dbReference type="RefSeq" id="WP_419193277.1">
    <property type="nucleotide sequence ID" value="NZ_CP036279.1"/>
</dbReference>
<evidence type="ECO:0000313" key="5">
    <source>
        <dbReference type="Proteomes" id="UP000317093"/>
    </source>
</evidence>
<sequence>MDIQKTHVEAEHAHDSPLISCRFSPSGEEVVFGAEDFHVHRWNANADRKVSLNTEAWVRALAFAGKDGPLITGGYDGRLMWWPDPAASPKPIRTIDAHEGWIRAIAISPDGARLASVGNDRAIRLWKVADGAPIHEFEGTTVVEDKSIGHESHIYNVAFHPGGTSLVTGDLKGQLIEWDLKALRPKRSWTAESLSKYDKTFRAQIGGFRDLLFDASGSKLFGSGITKVTNAFAGVGNPSVVEFNWDDGKQLNEYLTKPKLQGVAWRTVLHPDGPIIAAHGGSGGSLVFWKPGQTDSTHQVKLPQNARDLDLHPDGKRLAVACSDSKLRLCLMEAKAN</sequence>
<dbReference type="AlphaFoldDB" id="A0A518AZR9"/>
<evidence type="ECO:0000256" key="3">
    <source>
        <dbReference type="PROSITE-ProRule" id="PRU00221"/>
    </source>
</evidence>
<keyword evidence="2" id="KW-0677">Repeat</keyword>
<dbReference type="InterPro" id="IPR015943">
    <property type="entry name" value="WD40/YVTN_repeat-like_dom_sf"/>
</dbReference>
<keyword evidence="5" id="KW-1185">Reference proteome</keyword>
<reference evidence="4 5" key="1">
    <citation type="submission" date="2019-02" db="EMBL/GenBank/DDBJ databases">
        <title>Deep-cultivation of Planctomycetes and their phenomic and genomic characterization uncovers novel biology.</title>
        <authorList>
            <person name="Wiegand S."/>
            <person name="Jogler M."/>
            <person name="Boedeker C."/>
            <person name="Pinto D."/>
            <person name="Vollmers J."/>
            <person name="Rivas-Marin E."/>
            <person name="Kohn T."/>
            <person name="Peeters S.H."/>
            <person name="Heuer A."/>
            <person name="Rast P."/>
            <person name="Oberbeckmann S."/>
            <person name="Bunk B."/>
            <person name="Jeske O."/>
            <person name="Meyerdierks A."/>
            <person name="Storesund J.E."/>
            <person name="Kallscheuer N."/>
            <person name="Luecker S."/>
            <person name="Lage O.M."/>
            <person name="Pohl T."/>
            <person name="Merkel B.J."/>
            <person name="Hornburger P."/>
            <person name="Mueller R.-W."/>
            <person name="Bruemmer F."/>
            <person name="Labrenz M."/>
            <person name="Spormann A.M."/>
            <person name="Op den Camp H."/>
            <person name="Overmann J."/>
            <person name="Amann R."/>
            <person name="Jetten M.S.M."/>
            <person name="Mascher T."/>
            <person name="Medema M.H."/>
            <person name="Devos D.P."/>
            <person name="Kaster A.-K."/>
            <person name="Ovreas L."/>
            <person name="Rohde M."/>
            <person name="Galperin M.Y."/>
            <person name="Jogler C."/>
        </authorList>
    </citation>
    <scope>NUCLEOTIDE SEQUENCE [LARGE SCALE GENOMIC DNA]</scope>
    <source>
        <strain evidence="4 5">Pan216</strain>
    </source>
</reference>
<dbReference type="Pfam" id="PF00400">
    <property type="entry name" value="WD40"/>
    <property type="match status" value="4"/>
</dbReference>
<proteinExistence type="predicted"/>
<dbReference type="SMART" id="SM00320">
    <property type="entry name" value="WD40"/>
    <property type="match status" value="5"/>
</dbReference>
<dbReference type="Proteomes" id="UP000317093">
    <property type="component" value="Chromosome"/>
</dbReference>
<gene>
    <name evidence="4" type="ORF">Pan216_10760</name>
</gene>
<protein>
    <submittedName>
        <fullName evidence="4">WD domain, G-beta repeat</fullName>
    </submittedName>
</protein>
<organism evidence="4 5">
    <name type="scientific">Kolteria novifilia</name>
    <dbReference type="NCBI Taxonomy" id="2527975"/>
    <lineage>
        <taxon>Bacteria</taxon>
        <taxon>Pseudomonadati</taxon>
        <taxon>Planctomycetota</taxon>
        <taxon>Planctomycetia</taxon>
        <taxon>Kolteriales</taxon>
        <taxon>Kolteriaceae</taxon>
        <taxon>Kolteria</taxon>
    </lineage>
</organism>
<keyword evidence="1 3" id="KW-0853">WD repeat</keyword>
<dbReference type="SUPFAM" id="SSF50978">
    <property type="entry name" value="WD40 repeat-like"/>
    <property type="match status" value="1"/>
</dbReference>
<evidence type="ECO:0000256" key="1">
    <source>
        <dbReference type="ARBA" id="ARBA00022574"/>
    </source>
</evidence>